<feature type="compositionally biased region" description="Basic and acidic residues" evidence="4">
    <location>
        <begin position="150"/>
        <end position="181"/>
    </location>
</feature>
<dbReference type="SUPFAM" id="SSF48657">
    <property type="entry name" value="FinO-like"/>
    <property type="match status" value="1"/>
</dbReference>
<dbReference type="GO" id="GO:0034057">
    <property type="term" value="F:RNA strand-exchange activity"/>
    <property type="evidence" value="ECO:0007669"/>
    <property type="project" value="InterPro"/>
</dbReference>
<keyword evidence="7" id="KW-1185">Reference proteome</keyword>
<dbReference type="InterPro" id="IPR023529">
    <property type="entry name" value="ProQ"/>
</dbReference>
<accession>A0A1H3ZP83</accession>
<dbReference type="GO" id="GO:0010608">
    <property type="term" value="P:post-transcriptional regulation of gene expression"/>
    <property type="evidence" value="ECO:0007669"/>
    <property type="project" value="InterPro"/>
</dbReference>
<feature type="compositionally biased region" description="Polar residues" evidence="4">
    <location>
        <begin position="25"/>
        <end position="49"/>
    </location>
</feature>
<dbReference type="OrthoDB" id="8421419at2"/>
<dbReference type="InterPro" id="IPR016103">
    <property type="entry name" value="ProQ/FinO"/>
</dbReference>
<organism evidence="6 7">
    <name type="scientific">Marinobacterium iners DSM 11526</name>
    <dbReference type="NCBI Taxonomy" id="1122198"/>
    <lineage>
        <taxon>Bacteria</taxon>
        <taxon>Pseudomonadati</taxon>
        <taxon>Pseudomonadota</taxon>
        <taxon>Gammaproteobacteria</taxon>
        <taxon>Oceanospirillales</taxon>
        <taxon>Oceanospirillaceae</taxon>
        <taxon>Marinobacterium</taxon>
    </lineage>
</organism>
<evidence type="ECO:0000256" key="2">
    <source>
        <dbReference type="ARBA" id="ARBA00022884"/>
    </source>
</evidence>
<name>A0A1H3ZP83_9GAMM</name>
<protein>
    <submittedName>
        <fullName evidence="6">ProP effector</fullName>
    </submittedName>
</protein>
<dbReference type="EMBL" id="FNRJ01000002">
    <property type="protein sequence ID" value="SEA25448.1"/>
    <property type="molecule type" value="Genomic_DNA"/>
</dbReference>
<dbReference type="PANTHER" id="PTHR38106:SF1">
    <property type="entry name" value="RNA CHAPERONE PROQ"/>
    <property type="match status" value="1"/>
</dbReference>
<dbReference type="InterPro" id="IPR036442">
    <property type="entry name" value="ProQ/FinO_sf"/>
</dbReference>
<proteinExistence type="predicted"/>
<dbReference type="Pfam" id="PF04352">
    <property type="entry name" value="ProQ"/>
    <property type="match status" value="1"/>
</dbReference>
<feature type="domain" description="ProQ/FinO" evidence="5">
    <location>
        <begin position="53"/>
        <end position="162"/>
    </location>
</feature>
<evidence type="ECO:0000313" key="6">
    <source>
        <dbReference type="EMBL" id="SEA25448.1"/>
    </source>
</evidence>
<dbReference type="GO" id="GO:0033592">
    <property type="term" value="F:RNA strand annealing activity"/>
    <property type="evidence" value="ECO:0007669"/>
    <property type="project" value="InterPro"/>
</dbReference>
<feature type="region of interest" description="Disordered" evidence="4">
    <location>
        <begin position="150"/>
        <end position="189"/>
    </location>
</feature>
<evidence type="ECO:0000313" key="7">
    <source>
        <dbReference type="Proteomes" id="UP000242469"/>
    </source>
</evidence>
<keyword evidence="2" id="KW-0694">RNA-binding</keyword>
<keyword evidence="3" id="KW-0143">Chaperone</keyword>
<dbReference type="STRING" id="1122198.SAMN02745729_102114"/>
<feature type="region of interest" description="Disordered" evidence="4">
    <location>
        <begin position="22"/>
        <end position="55"/>
    </location>
</feature>
<evidence type="ECO:0000256" key="3">
    <source>
        <dbReference type="ARBA" id="ARBA00023186"/>
    </source>
</evidence>
<evidence type="ECO:0000259" key="5">
    <source>
        <dbReference type="SMART" id="SM00945"/>
    </source>
</evidence>
<dbReference type="Gene3D" id="1.10.1710.10">
    <property type="entry name" value="ProQ/FinO domain"/>
    <property type="match status" value="1"/>
</dbReference>
<evidence type="ECO:0000256" key="1">
    <source>
        <dbReference type="ARBA" id="ARBA00022490"/>
    </source>
</evidence>
<keyword evidence="1" id="KW-0963">Cytoplasm</keyword>
<reference evidence="7" key="1">
    <citation type="submission" date="2016-10" db="EMBL/GenBank/DDBJ databases">
        <authorList>
            <person name="Varghese N."/>
            <person name="Submissions S."/>
        </authorList>
    </citation>
    <scope>NUCLEOTIDE SEQUENCE [LARGE SCALE GENOMIC DNA]</scope>
    <source>
        <strain evidence="7">DSM 11526</strain>
    </source>
</reference>
<evidence type="ECO:0000256" key="4">
    <source>
        <dbReference type="SAM" id="MobiDB-lite"/>
    </source>
</evidence>
<dbReference type="PANTHER" id="PTHR38106">
    <property type="entry name" value="RNA CHAPERONE PROQ"/>
    <property type="match status" value="1"/>
</dbReference>
<dbReference type="SMART" id="SM00945">
    <property type="entry name" value="ProQ"/>
    <property type="match status" value="1"/>
</dbReference>
<dbReference type="AlphaFoldDB" id="A0A1H3ZP83"/>
<dbReference type="GO" id="GO:0005829">
    <property type="term" value="C:cytosol"/>
    <property type="evidence" value="ECO:0007669"/>
    <property type="project" value="TreeGrafter"/>
</dbReference>
<gene>
    <name evidence="6" type="ORF">SAMN02745729_102114</name>
</gene>
<dbReference type="RefSeq" id="WP_091823218.1">
    <property type="nucleotide sequence ID" value="NZ_FNRJ01000002.1"/>
</dbReference>
<sequence length="189" mass="21503">MSELNHLQQQIESLLQECDQRLSAAEQQGSRTGPRTTESETVNQTANSKNRSKNRAANQAALEQLIEAYPQTFSRDNVRPLKIGIQEDLIADDKLARNRIKRALATYVRSIHYLRSVKEGVDRVDLAGEMAGSVTAAEAEHAAARLKEIQAERKERQKQERMKEQEARKQQKDDRLSRKLEALVNLKGR</sequence>
<dbReference type="Proteomes" id="UP000242469">
    <property type="component" value="Unassembled WGS sequence"/>
</dbReference>